<keyword evidence="2" id="KW-1185">Reference proteome</keyword>
<dbReference type="EMBL" id="JACTNZ010000004">
    <property type="protein sequence ID" value="KAG5554083.1"/>
    <property type="molecule type" value="Genomic_DNA"/>
</dbReference>
<protein>
    <submittedName>
        <fullName evidence="1">Uncharacterized protein</fullName>
    </submittedName>
</protein>
<organism evidence="1 2">
    <name type="scientific">Rhododendron griersonianum</name>
    <dbReference type="NCBI Taxonomy" id="479676"/>
    <lineage>
        <taxon>Eukaryota</taxon>
        <taxon>Viridiplantae</taxon>
        <taxon>Streptophyta</taxon>
        <taxon>Embryophyta</taxon>
        <taxon>Tracheophyta</taxon>
        <taxon>Spermatophyta</taxon>
        <taxon>Magnoliopsida</taxon>
        <taxon>eudicotyledons</taxon>
        <taxon>Gunneridae</taxon>
        <taxon>Pentapetalae</taxon>
        <taxon>asterids</taxon>
        <taxon>Ericales</taxon>
        <taxon>Ericaceae</taxon>
        <taxon>Ericoideae</taxon>
        <taxon>Rhodoreae</taxon>
        <taxon>Rhododendron</taxon>
    </lineage>
</organism>
<name>A0AAV6KNA3_9ERIC</name>
<accession>A0AAV6KNA3</accession>
<comment type="caution">
    <text evidence="1">The sequence shown here is derived from an EMBL/GenBank/DDBJ whole genome shotgun (WGS) entry which is preliminary data.</text>
</comment>
<proteinExistence type="predicted"/>
<dbReference type="AlphaFoldDB" id="A0AAV6KNA3"/>
<reference evidence="1" key="1">
    <citation type="submission" date="2020-08" db="EMBL/GenBank/DDBJ databases">
        <title>Plant Genome Project.</title>
        <authorList>
            <person name="Zhang R.-G."/>
        </authorList>
    </citation>
    <scope>NUCLEOTIDE SEQUENCE</scope>
    <source>
        <strain evidence="1">WSP0</strain>
        <tissue evidence="1">Leaf</tissue>
    </source>
</reference>
<dbReference type="Proteomes" id="UP000823749">
    <property type="component" value="Chromosome 4"/>
</dbReference>
<gene>
    <name evidence="1" type="ORF">RHGRI_011828</name>
</gene>
<evidence type="ECO:0000313" key="2">
    <source>
        <dbReference type="Proteomes" id="UP000823749"/>
    </source>
</evidence>
<evidence type="ECO:0000313" key="1">
    <source>
        <dbReference type="EMBL" id="KAG5554083.1"/>
    </source>
</evidence>
<sequence length="53" mass="5913">MVALITDLPRLGLQLDREEQVFDQAPSTVMETLRNDRDGLGVHRVTASSIFIS</sequence>